<dbReference type="SUPFAM" id="SSF57845">
    <property type="entry name" value="B-box zinc-binding domain"/>
    <property type="match status" value="1"/>
</dbReference>
<evidence type="ECO:0000313" key="3">
    <source>
        <dbReference type="Proteomes" id="UP000039865"/>
    </source>
</evidence>
<gene>
    <name evidence="2" type="primary">Contig2671.g2863</name>
    <name evidence="2" type="ORF">STYLEM_6078</name>
</gene>
<dbReference type="Proteomes" id="UP000039865">
    <property type="component" value="Unassembled WGS sequence"/>
</dbReference>
<dbReference type="SMART" id="SM00584">
    <property type="entry name" value="TLDc"/>
    <property type="match status" value="1"/>
</dbReference>
<dbReference type="PROSITE" id="PS51886">
    <property type="entry name" value="TLDC"/>
    <property type="match status" value="1"/>
</dbReference>
<dbReference type="PANTHER" id="PTHR25462:SF299">
    <property type="entry name" value="E3 UBIQUITIN-PROTEIN LIGASE TRIM56"/>
    <property type="match status" value="1"/>
</dbReference>
<evidence type="ECO:0000313" key="2">
    <source>
        <dbReference type="EMBL" id="CDW77109.1"/>
    </source>
</evidence>
<name>A0A078A5E1_STYLE</name>
<keyword evidence="3" id="KW-1185">Reference proteome</keyword>
<dbReference type="GO" id="GO:0061630">
    <property type="term" value="F:ubiquitin protein ligase activity"/>
    <property type="evidence" value="ECO:0007669"/>
    <property type="project" value="TreeGrafter"/>
</dbReference>
<dbReference type="Gene3D" id="3.90.228.10">
    <property type="match status" value="1"/>
</dbReference>
<dbReference type="OMA" id="FENEMEM"/>
<dbReference type="InterPro" id="IPR006571">
    <property type="entry name" value="TLDc_dom"/>
</dbReference>
<dbReference type="PANTHER" id="PTHR25462">
    <property type="entry name" value="BONUS, ISOFORM C-RELATED"/>
    <property type="match status" value="1"/>
</dbReference>
<dbReference type="InterPro" id="IPR047153">
    <property type="entry name" value="TRIM45/56/19-like"/>
</dbReference>
<dbReference type="EMBL" id="CCKQ01005848">
    <property type="protein sequence ID" value="CDW77109.1"/>
    <property type="molecule type" value="Genomic_DNA"/>
</dbReference>
<reference evidence="2 3" key="1">
    <citation type="submission" date="2014-06" db="EMBL/GenBank/DDBJ databases">
        <authorList>
            <person name="Swart Estienne"/>
        </authorList>
    </citation>
    <scope>NUCLEOTIDE SEQUENCE [LARGE SCALE GENOMIC DNA]</scope>
    <source>
        <strain evidence="2 3">130c</strain>
    </source>
</reference>
<dbReference type="Gene3D" id="3.30.160.60">
    <property type="entry name" value="Classic Zinc Finger"/>
    <property type="match status" value="1"/>
</dbReference>
<dbReference type="GO" id="GO:0060340">
    <property type="term" value="P:positive regulation of type I interferon-mediated signaling pathway"/>
    <property type="evidence" value="ECO:0007669"/>
    <property type="project" value="TreeGrafter"/>
</dbReference>
<organism evidence="2 3">
    <name type="scientific">Stylonychia lemnae</name>
    <name type="common">Ciliate</name>
    <dbReference type="NCBI Taxonomy" id="5949"/>
    <lineage>
        <taxon>Eukaryota</taxon>
        <taxon>Sar</taxon>
        <taxon>Alveolata</taxon>
        <taxon>Ciliophora</taxon>
        <taxon>Intramacronucleata</taxon>
        <taxon>Spirotrichea</taxon>
        <taxon>Stichotrichia</taxon>
        <taxon>Sporadotrichida</taxon>
        <taxon>Oxytrichidae</taxon>
        <taxon>Stylonychinae</taxon>
        <taxon>Stylonychia</taxon>
    </lineage>
</organism>
<feature type="domain" description="TLDc" evidence="1">
    <location>
        <begin position="552"/>
        <end position="753"/>
    </location>
</feature>
<proteinExistence type="predicted"/>
<dbReference type="GO" id="GO:0045087">
    <property type="term" value="P:innate immune response"/>
    <property type="evidence" value="ECO:0007669"/>
    <property type="project" value="TreeGrafter"/>
</dbReference>
<dbReference type="GO" id="GO:0005654">
    <property type="term" value="C:nucleoplasm"/>
    <property type="evidence" value="ECO:0007669"/>
    <property type="project" value="TreeGrafter"/>
</dbReference>
<dbReference type="InParanoid" id="A0A078A5E1"/>
<protein>
    <submittedName>
        <fullName evidence="2">B-box zinc finger family protein</fullName>
    </submittedName>
</protein>
<dbReference type="Pfam" id="PF07534">
    <property type="entry name" value="TLD"/>
    <property type="match status" value="1"/>
</dbReference>
<evidence type="ECO:0000259" key="1">
    <source>
        <dbReference type="PROSITE" id="PS51886"/>
    </source>
</evidence>
<sequence>MLNGRFDNFQIQQINTSTLNFDQKFKDKVTLDCWYKADDSDEGDYMLSSGQLNISSNRPKMFTSGTIIEKADELQENFPYTFYLFKVVVGKSFCYKRDPHQELSQIPLPQGYDSIYMEGESPSNLYQHKYLIYNKDCALLTYVVTFKIRIEPLASFTDLKSCGECGNEAKVFCINDNAYFCEDCDSQAHDNLPNNIVQKVMSKHERVGTEKRPLDFDNCQEHPNKKNEYYCYCCQQVYCSDCMINSKTNDSQINNATAYNNALNDAKHADVGLDEKKKLIVEQIGNIQDKIKLIKINAEGIQQQITRILEETINSLMQIVQQKSAILKSDRLELSRQYKEIDFMSEFVKRQAEETTPLEFLQLFAVSDIQIDMKLSGKPIITSDQTFKSVDIQSLMNSNLNKNNLDKAKNSIEQLHLFQKSTNFRTQLFGKARNISGQKDSGLFNSQNGILDVQNKIPQKLKAFENEMEMQGPNKQGILDNNRSRQKADVVSKIEKALRAIEEKLDIPDYNIVEESVQRSMFGIFHKNYKLFKDPPSNDLDVILKKCFKNSSILDDLSRVILYFNLPYNQIIKDRKEPIKIFPLQQKSNQDSYSIQAMIEAFEDKQSIVRQANIILMKVESEDKDGNQVNDDNDQKNTAYIVGGYASHGWSASFDKRGDDTCFLFNLTENLRFNAIKGQPYYQTTVARDQTKRRIQFGESDLVISDDFRQVYSQMKNTYFAFGNQIFQKYKIESIIPGKTSFRPSVVEVWSFNLKEQA</sequence>
<accession>A0A078A5E1</accession>
<dbReference type="AlphaFoldDB" id="A0A078A5E1"/>
<dbReference type="OrthoDB" id="153872at2759"/>